<dbReference type="AlphaFoldDB" id="A2Z0X9"/>
<evidence type="ECO:0000313" key="3">
    <source>
        <dbReference type="Proteomes" id="UP000007015"/>
    </source>
</evidence>
<proteinExistence type="predicted"/>
<dbReference type="OMA" id="NFRAKMT"/>
<reference evidence="2 3" key="1">
    <citation type="journal article" date="2005" name="PLoS Biol.">
        <title>The genomes of Oryza sativa: a history of duplications.</title>
        <authorList>
            <person name="Yu J."/>
            <person name="Wang J."/>
            <person name="Lin W."/>
            <person name="Li S."/>
            <person name="Li H."/>
            <person name="Zhou J."/>
            <person name="Ni P."/>
            <person name="Dong W."/>
            <person name="Hu S."/>
            <person name="Zeng C."/>
            <person name="Zhang J."/>
            <person name="Zhang Y."/>
            <person name="Li R."/>
            <person name="Xu Z."/>
            <person name="Li S."/>
            <person name="Li X."/>
            <person name="Zheng H."/>
            <person name="Cong L."/>
            <person name="Lin L."/>
            <person name="Yin J."/>
            <person name="Geng J."/>
            <person name="Li G."/>
            <person name="Shi J."/>
            <person name="Liu J."/>
            <person name="Lv H."/>
            <person name="Li J."/>
            <person name="Wang J."/>
            <person name="Deng Y."/>
            <person name="Ran L."/>
            <person name="Shi X."/>
            <person name="Wang X."/>
            <person name="Wu Q."/>
            <person name="Li C."/>
            <person name="Ren X."/>
            <person name="Wang J."/>
            <person name="Wang X."/>
            <person name="Li D."/>
            <person name="Liu D."/>
            <person name="Zhang X."/>
            <person name="Ji Z."/>
            <person name="Zhao W."/>
            <person name="Sun Y."/>
            <person name="Zhang Z."/>
            <person name="Bao J."/>
            <person name="Han Y."/>
            <person name="Dong L."/>
            <person name="Ji J."/>
            <person name="Chen P."/>
            <person name="Wu S."/>
            <person name="Liu J."/>
            <person name="Xiao Y."/>
            <person name="Bu D."/>
            <person name="Tan J."/>
            <person name="Yang L."/>
            <person name="Ye C."/>
            <person name="Zhang J."/>
            <person name="Xu J."/>
            <person name="Zhou Y."/>
            <person name="Yu Y."/>
            <person name="Zhang B."/>
            <person name="Zhuang S."/>
            <person name="Wei H."/>
            <person name="Liu B."/>
            <person name="Lei M."/>
            <person name="Yu H."/>
            <person name="Li Y."/>
            <person name="Xu H."/>
            <person name="Wei S."/>
            <person name="He X."/>
            <person name="Fang L."/>
            <person name="Zhang Z."/>
            <person name="Zhang Y."/>
            <person name="Huang X."/>
            <person name="Su Z."/>
            <person name="Tong W."/>
            <person name="Li J."/>
            <person name="Tong Z."/>
            <person name="Li S."/>
            <person name="Ye J."/>
            <person name="Wang L."/>
            <person name="Fang L."/>
            <person name="Lei T."/>
            <person name="Chen C."/>
            <person name="Chen H."/>
            <person name="Xu Z."/>
            <person name="Li H."/>
            <person name="Huang H."/>
            <person name="Zhang F."/>
            <person name="Xu H."/>
            <person name="Li N."/>
            <person name="Zhao C."/>
            <person name="Li S."/>
            <person name="Dong L."/>
            <person name="Huang Y."/>
            <person name="Li L."/>
            <person name="Xi Y."/>
            <person name="Qi Q."/>
            <person name="Li W."/>
            <person name="Zhang B."/>
            <person name="Hu W."/>
            <person name="Zhang Y."/>
            <person name="Tian X."/>
            <person name="Jiao Y."/>
            <person name="Liang X."/>
            <person name="Jin J."/>
            <person name="Gao L."/>
            <person name="Zheng W."/>
            <person name="Hao B."/>
            <person name="Liu S."/>
            <person name="Wang W."/>
            <person name="Yuan L."/>
            <person name="Cao M."/>
            <person name="McDermott J."/>
            <person name="Samudrala R."/>
            <person name="Wang J."/>
            <person name="Wong G.K."/>
            <person name="Yang H."/>
        </authorList>
    </citation>
    <scope>NUCLEOTIDE SEQUENCE [LARGE SCALE GENOMIC DNA]</scope>
    <source>
        <strain evidence="3">cv. 93-11</strain>
    </source>
</reference>
<name>A2Z0X9_ORYSI</name>
<dbReference type="EMBL" id="CM000134">
    <property type="protein sequence ID" value="EAZ08990.1"/>
    <property type="molecule type" value="Genomic_DNA"/>
</dbReference>
<dbReference type="Gramene" id="BGIOSGA030703-TA">
    <property type="protein sequence ID" value="BGIOSGA030703-PA"/>
    <property type="gene ID" value="BGIOSGA030703"/>
</dbReference>
<organism evidence="2 3">
    <name type="scientific">Oryza sativa subsp. indica</name>
    <name type="common">Rice</name>
    <dbReference type="NCBI Taxonomy" id="39946"/>
    <lineage>
        <taxon>Eukaryota</taxon>
        <taxon>Viridiplantae</taxon>
        <taxon>Streptophyta</taxon>
        <taxon>Embryophyta</taxon>
        <taxon>Tracheophyta</taxon>
        <taxon>Spermatophyta</taxon>
        <taxon>Magnoliopsida</taxon>
        <taxon>Liliopsida</taxon>
        <taxon>Poales</taxon>
        <taxon>Poaceae</taxon>
        <taxon>BOP clade</taxon>
        <taxon>Oryzoideae</taxon>
        <taxon>Oryzeae</taxon>
        <taxon>Oryzinae</taxon>
        <taxon>Oryza</taxon>
        <taxon>Oryza sativa</taxon>
    </lineage>
</organism>
<sequence>MAARRWDGGGDGSGTTGNRVVDASDSTYGLRAEAWDVEIGAKENFRAKMTTRPRMVTSTSRC</sequence>
<feature type="region of interest" description="Disordered" evidence="1">
    <location>
        <begin position="1"/>
        <end position="23"/>
    </location>
</feature>
<accession>A2Z0X9</accession>
<dbReference type="Proteomes" id="UP000007015">
    <property type="component" value="Chromosome 9"/>
</dbReference>
<evidence type="ECO:0000313" key="2">
    <source>
        <dbReference type="EMBL" id="EAZ08990.1"/>
    </source>
</evidence>
<evidence type="ECO:0000256" key="1">
    <source>
        <dbReference type="SAM" id="MobiDB-lite"/>
    </source>
</evidence>
<protein>
    <submittedName>
        <fullName evidence="2">Uncharacterized protein</fullName>
    </submittedName>
</protein>
<gene>
    <name evidence="2" type="ORF">OsI_31254</name>
</gene>
<dbReference type="HOGENOM" id="CLU_2926782_0_0_1"/>
<keyword evidence="3" id="KW-1185">Reference proteome</keyword>